<proteinExistence type="inferred from homology"/>
<dbReference type="GO" id="GO:0008408">
    <property type="term" value="F:3'-5' exonuclease activity"/>
    <property type="evidence" value="ECO:0007669"/>
    <property type="project" value="InterPro"/>
</dbReference>
<evidence type="ECO:0000256" key="7">
    <source>
        <dbReference type="ARBA" id="ARBA00022705"/>
    </source>
</evidence>
<feature type="domain" description="DNA polymerase III beta sliding clamp central" evidence="12">
    <location>
        <begin position="128"/>
        <end position="239"/>
    </location>
</feature>
<dbReference type="PANTHER" id="PTHR30478:SF0">
    <property type="entry name" value="BETA SLIDING CLAMP"/>
    <property type="match status" value="1"/>
</dbReference>
<evidence type="ECO:0000313" key="14">
    <source>
        <dbReference type="EMBL" id="VTQ81436.1"/>
    </source>
</evidence>
<dbReference type="Pfam" id="PF02767">
    <property type="entry name" value="DNA_pol3_beta_2"/>
    <property type="match status" value="1"/>
</dbReference>
<dbReference type="AlphaFoldDB" id="A0A4U9QSB0"/>
<evidence type="ECO:0000256" key="10">
    <source>
        <dbReference type="PIRNR" id="PIRNR000804"/>
    </source>
</evidence>
<protein>
    <recommendedName>
        <fullName evidence="3 10">Beta sliding clamp</fullName>
    </recommendedName>
</protein>
<keyword evidence="7 10" id="KW-0235">DNA replication</keyword>
<dbReference type="Gene3D" id="3.70.10.10">
    <property type="match status" value="1"/>
</dbReference>
<dbReference type="GO" id="GO:0003677">
    <property type="term" value="F:DNA binding"/>
    <property type="evidence" value="ECO:0007669"/>
    <property type="project" value="UniProtKB-UniRule"/>
</dbReference>
<dbReference type="Proteomes" id="UP000308489">
    <property type="component" value="Chromosome 1"/>
</dbReference>
<evidence type="ECO:0000256" key="3">
    <source>
        <dbReference type="ARBA" id="ARBA00021035"/>
    </source>
</evidence>
<keyword evidence="8 10" id="KW-0239">DNA-directed DNA polymerase</keyword>
<dbReference type="InterPro" id="IPR001001">
    <property type="entry name" value="DNA_polIII_beta"/>
</dbReference>
<dbReference type="GO" id="GO:0003887">
    <property type="term" value="F:DNA-directed DNA polymerase activity"/>
    <property type="evidence" value="ECO:0007669"/>
    <property type="project" value="UniProtKB-UniRule"/>
</dbReference>
<comment type="subcellular location">
    <subcellularLocation>
        <location evidence="1 10">Cytoplasm</location>
    </subcellularLocation>
</comment>
<accession>A0A4U9QSB0</accession>
<dbReference type="KEGG" id="hhw:NCTC503_00002"/>
<dbReference type="EMBL" id="LR590481">
    <property type="protein sequence ID" value="VTQ81436.1"/>
    <property type="molecule type" value="Genomic_DNA"/>
</dbReference>
<keyword evidence="15" id="KW-1185">Reference proteome</keyword>
<evidence type="ECO:0000259" key="13">
    <source>
        <dbReference type="Pfam" id="PF02768"/>
    </source>
</evidence>
<feature type="domain" description="DNA polymerase III beta sliding clamp C-terminal" evidence="13">
    <location>
        <begin position="244"/>
        <end position="363"/>
    </location>
</feature>
<evidence type="ECO:0000256" key="5">
    <source>
        <dbReference type="ARBA" id="ARBA00022679"/>
    </source>
</evidence>
<dbReference type="Pfam" id="PF00712">
    <property type="entry name" value="DNA_pol3_beta"/>
    <property type="match status" value="1"/>
</dbReference>
<dbReference type="InterPro" id="IPR046938">
    <property type="entry name" value="DNA_clamp_sf"/>
</dbReference>
<dbReference type="PIRSF" id="PIRSF000804">
    <property type="entry name" value="DNA_pol_III_b"/>
    <property type="match status" value="1"/>
</dbReference>
<keyword evidence="4 10" id="KW-0963">Cytoplasm</keyword>
<comment type="similarity">
    <text evidence="2 10">Belongs to the beta sliding clamp family.</text>
</comment>
<evidence type="ECO:0000259" key="12">
    <source>
        <dbReference type="Pfam" id="PF02767"/>
    </source>
</evidence>
<dbReference type="Pfam" id="PF02768">
    <property type="entry name" value="DNA_pol3_beta_3"/>
    <property type="match status" value="1"/>
</dbReference>
<dbReference type="InterPro" id="IPR022634">
    <property type="entry name" value="DNA_polIII_beta_N"/>
</dbReference>
<dbReference type="GO" id="GO:0009360">
    <property type="term" value="C:DNA polymerase III complex"/>
    <property type="evidence" value="ECO:0007669"/>
    <property type="project" value="InterPro"/>
</dbReference>
<dbReference type="PANTHER" id="PTHR30478">
    <property type="entry name" value="DNA POLYMERASE III SUBUNIT BETA"/>
    <property type="match status" value="1"/>
</dbReference>
<dbReference type="CDD" id="cd00140">
    <property type="entry name" value="beta_clamp"/>
    <property type="match status" value="1"/>
</dbReference>
<comment type="function">
    <text evidence="10">Confers DNA tethering and processivity to DNA polymerases and other proteins. Acts as a clamp, forming a ring around DNA (a reaction catalyzed by the clamp-loading complex) which diffuses in an ATP-independent manner freely and bidirectionally along dsDNA. Initially characterized for its ability to contact the catalytic subunit of DNA polymerase III (Pol III), a complex, multichain enzyme responsible for most of the replicative synthesis in bacteria; Pol III exhibits 3'-5' exonuclease proofreading activity. The beta chain is required for initiation of replication as well as for processivity of DNA replication.</text>
</comment>
<gene>
    <name evidence="14" type="primary">dnaN</name>
    <name evidence="14" type="ORF">NCTC503_00002</name>
</gene>
<evidence type="ECO:0000313" key="15">
    <source>
        <dbReference type="Proteomes" id="UP000308489"/>
    </source>
</evidence>
<feature type="domain" description="DNA polymerase III beta sliding clamp N-terminal" evidence="11">
    <location>
        <begin position="1"/>
        <end position="119"/>
    </location>
</feature>
<sequence length="367" mass="41167">MKFTIEKSVLQEAISNAQKAITGKTTMPILQGIFIKAKDNELIVIGSDIDLTIETKIDAEVEEEGEIVVDSRLFGEIIRKLPNAQVHITSMENETITIQCLKSIATLVHMNPAEYPNLPQINENMIFTIPQGLMKNMIKGTIFAIAQDETRPILTGILFEIKNNSLNLVALDGYRVALRKEIIENNDTISAVIPGKTLSEVSKILDESDTQTHITFTPNHILFNLGKTRVISRLLEGEFIKYESIIPKEYNLRVTVKRNEILNSIERASLMGKEGKTNLVKLDIQDDTMVITSNSQLGKAREEVAITLQGESLKIAFNSKYLIDVFKIMDEEEVIMEFSSSISPCVIKNKETDKGSYLLLPVRLINN</sequence>
<evidence type="ECO:0000256" key="4">
    <source>
        <dbReference type="ARBA" id="ARBA00022490"/>
    </source>
</evidence>
<evidence type="ECO:0000256" key="1">
    <source>
        <dbReference type="ARBA" id="ARBA00004496"/>
    </source>
</evidence>
<evidence type="ECO:0000259" key="11">
    <source>
        <dbReference type="Pfam" id="PF00712"/>
    </source>
</evidence>
<dbReference type="Gene3D" id="3.10.150.10">
    <property type="entry name" value="DNA Polymerase III, subunit A, domain 2"/>
    <property type="match status" value="1"/>
</dbReference>
<dbReference type="GO" id="GO:0005737">
    <property type="term" value="C:cytoplasm"/>
    <property type="evidence" value="ECO:0007669"/>
    <property type="project" value="UniProtKB-SubCell"/>
</dbReference>
<dbReference type="InterPro" id="IPR022635">
    <property type="entry name" value="DNA_polIII_beta_C"/>
</dbReference>
<keyword evidence="9" id="KW-0238">DNA-binding</keyword>
<dbReference type="SUPFAM" id="SSF55979">
    <property type="entry name" value="DNA clamp"/>
    <property type="match status" value="3"/>
</dbReference>
<comment type="subunit">
    <text evidence="10">Forms a ring-shaped head-to-tail homodimer around DNA.</text>
</comment>
<keyword evidence="5 10" id="KW-0808">Transferase</keyword>
<evidence type="ECO:0000256" key="8">
    <source>
        <dbReference type="ARBA" id="ARBA00022932"/>
    </source>
</evidence>
<keyword evidence="6 10" id="KW-0548">Nucleotidyltransferase</keyword>
<evidence type="ECO:0000256" key="6">
    <source>
        <dbReference type="ARBA" id="ARBA00022695"/>
    </source>
</evidence>
<dbReference type="OrthoDB" id="8421503at2"/>
<dbReference type="RefSeq" id="WP_138208881.1">
    <property type="nucleotide sequence ID" value="NZ_CBCRUQ010000026.1"/>
</dbReference>
<name>A0A4U9QSB0_HATHI</name>
<dbReference type="InterPro" id="IPR022637">
    <property type="entry name" value="DNA_polIII_beta_cen"/>
</dbReference>
<evidence type="ECO:0000256" key="2">
    <source>
        <dbReference type="ARBA" id="ARBA00010752"/>
    </source>
</evidence>
<dbReference type="SMART" id="SM00480">
    <property type="entry name" value="POL3Bc"/>
    <property type="match status" value="1"/>
</dbReference>
<evidence type="ECO:0000256" key="9">
    <source>
        <dbReference type="ARBA" id="ARBA00023125"/>
    </source>
</evidence>
<dbReference type="NCBIfam" id="TIGR00663">
    <property type="entry name" value="dnan"/>
    <property type="match status" value="1"/>
</dbReference>
<dbReference type="GO" id="GO:0006271">
    <property type="term" value="P:DNA strand elongation involved in DNA replication"/>
    <property type="evidence" value="ECO:0007669"/>
    <property type="project" value="TreeGrafter"/>
</dbReference>
<organism evidence="14 15">
    <name type="scientific">Hathewaya histolytica</name>
    <name type="common">Clostridium histolyticum</name>
    <dbReference type="NCBI Taxonomy" id="1498"/>
    <lineage>
        <taxon>Bacteria</taxon>
        <taxon>Bacillati</taxon>
        <taxon>Bacillota</taxon>
        <taxon>Clostridia</taxon>
        <taxon>Eubacteriales</taxon>
        <taxon>Clostridiaceae</taxon>
        <taxon>Hathewaya</taxon>
    </lineage>
</organism>
<reference evidence="14 15" key="1">
    <citation type="submission" date="2019-05" db="EMBL/GenBank/DDBJ databases">
        <authorList>
            <consortium name="Pathogen Informatics"/>
        </authorList>
    </citation>
    <scope>NUCLEOTIDE SEQUENCE [LARGE SCALE GENOMIC DNA]</scope>
    <source>
        <strain evidence="14 15">NCTC503</strain>
    </source>
</reference>